<dbReference type="PANTHER" id="PTHR46179:SF19">
    <property type="entry name" value="C2H2 FINGER DOMAIN TRANSCRIPTION FACTOR (EUROFUNG)-RELATED"/>
    <property type="match status" value="1"/>
</dbReference>
<dbReference type="OrthoDB" id="3917135at2759"/>
<dbReference type="InterPro" id="IPR036236">
    <property type="entry name" value="Znf_C2H2_sf"/>
</dbReference>
<feature type="compositionally biased region" description="Polar residues" evidence="1">
    <location>
        <begin position="39"/>
        <end position="74"/>
    </location>
</feature>
<dbReference type="GO" id="GO:0005634">
    <property type="term" value="C:nucleus"/>
    <property type="evidence" value="ECO:0007669"/>
    <property type="project" value="TreeGrafter"/>
</dbReference>
<proteinExistence type="predicted"/>
<feature type="compositionally biased region" description="Polar residues" evidence="1">
    <location>
        <begin position="210"/>
        <end position="221"/>
    </location>
</feature>
<gene>
    <name evidence="3" type="ORF">KVT40_004660</name>
</gene>
<dbReference type="SMART" id="SM00355">
    <property type="entry name" value="ZnF_C2H2"/>
    <property type="match status" value="3"/>
</dbReference>
<evidence type="ECO:0000259" key="2">
    <source>
        <dbReference type="SMART" id="SM00355"/>
    </source>
</evidence>
<reference evidence="3" key="1">
    <citation type="submission" date="2021-07" db="EMBL/GenBank/DDBJ databases">
        <title>Elsinoe batatas strain:CRI-CJ2 Genome sequencing and assembly.</title>
        <authorList>
            <person name="Huang L."/>
        </authorList>
    </citation>
    <scope>NUCLEOTIDE SEQUENCE</scope>
    <source>
        <strain evidence="3">CRI-CJ2</strain>
    </source>
</reference>
<dbReference type="PANTHER" id="PTHR46179">
    <property type="entry name" value="ZINC FINGER PROTEIN"/>
    <property type="match status" value="1"/>
</dbReference>
<feature type="region of interest" description="Disordered" evidence="1">
    <location>
        <begin position="1"/>
        <end position="248"/>
    </location>
</feature>
<feature type="compositionally biased region" description="Low complexity" evidence="1">
    <location>
        <begin position="196"/>
        <end position="209"/>
    </location>
</feature>
<evidence type="ECO:0000256" key="1">
    <source>
        <dbReference type="SAM" id="MobiDB-lite"/>
    </source>
</evidence>
<dbReference type="AlphaFoldDB" id="A0A8K0L156"/>
<evidence type="ECO:0000313" key="4">
    <source>
        <dbReference type="Proteomes" id="UP000809789"/>
    </source>
</evidence>
<sequence>MTEITTPPEDLGAISAQNSDVTPRPTRPALAPPLRLKTSEPSLDQNGTTELGPNSDNHPTSAQPPVATQNNSSPKTERLPSFRHISKIADSAGEDSRPSTYPPPPPPVYPPPTAANQSPVLPHHPHPYPPSTQIGSNHSYGYPLQPSPSSAITDPFYPTSPPSATFSAPGNIYNPRRQSFPVSAGPQPPPLNSMPTGSSSGESYTQTSSVGEGQSTSQTTPIEPGPLDTSGRPKFPLPPPNMTGGVPPNSTSAGPWYCEHPGCTASPFPTQYLLNSHATSHSQSRPHYCPVPGCPRGEGGKGFKRKNEMIRHGLTHDTPGYVCPFCPDRGHKYPRPDNLQRHVRVHHIDKDRDDPMLREVLSQRAGGAAGAGRGRRRRTGP</sequence>
<dbReference type="EMBL" id="JAESVG020000005">
    <property type="protein sequence ID" value="KAG8627177.1"/>
    <property type="molecule type" value="Genomic_DNA"/>
</dbReference>
<evidence type="ECO:0000313" key="3">
    <source>
        <dbReference type="EMBL" id="KAG8627177.1"/>
    </source>
</evidence>
<dbReference type="InterPro" id="IPR013087">
    <property type="entry name" value="Znf_C2H2_type"/>
</dbReference>
<dbReference type="SUPFAM" id="SSF57667">
    <property type="entry name" value="beta-beta-alpha zinc fingers"/>
    <property type="match status" value="1"/>
</dbReference>
<comment type="caution">
    <text evidence="3">The sequence shown here is derived from an EMBL/GenBank/DDBJ whole genome shotgun (WGS) entry which is preliminary data.</text>
</comment>
<protein>
    <recommendedName>
        <fullName evidence="2">C2H2-type domain-containing protein</fullName>
    </recommendedName>
</protein>
<feature type="compositionally biased region" description="Pro residues" evidence="1">
    <location>
        <begin position="100"/>
        <end position="113"/>
    </location>
</feature>
<dbReference type="Proteomes" id="UP000809789">
    <property type="component" value="Unassembled WGS sequence"/>
</dbReference>
<name>A0A8K0L156_9PEZI</name>
<feature type="region of interest" description="Disordered" evidence="1">
    <location>
        <begin position="347"/>
        <end position="381"/>
    </location>
</feature>
<feature type="domain" description="C2H2-type" evidence="2">
    <location>
        <begin position="256"/>
        <end position="281"/>
    </location>
</feature>
<organism evidence="3 4">
    <name type="scientific">Elsinoe batatas</name>
    <dbReference type="NCBI Taxonomy" id="2601811"/>
    <lineage>
        <taxon>Eukaryota</taxon>
        <taxon>Fungi</taxon>
        <taxon>Dikarya</taxon>
        <taxon>Ascomycota</taxon>
        <taxon>Pezizomycotina</taxon>
        <taxon>Dothideomycetes</taxon>
        <taxon>Dothideomycetidae</taxon>
        <taxon>Myriangiales</taxon>
        <taxon>Elsinoaceae</taxon>
        <taxon>Elsinoe</taxon>
    </lineage>
</organism>
<feature type="domain" description="C2H2-type" evidence="2">
    <location>
        <begin position="287"/>
        <end position="316"/>
    </location>
</feature>
<dbReference type="InterPro" id="IPR051061">
    <property type="entry name" value="Zinc_finger_trans_reg"/>
</dbReference>
<dbReference type="Gene3D" id="3.30.160.60">
    <property type="entry name" value="Classic Zinc Finger"/>
    <property type="match status" value="2"/>
</dbReference>
<dbReference type="GO" id="GO:0006357">
    <property type="term" value="P:regulation of transcription by RNA polymerase II"/>
    <property type="evidence" value="ECO:0007669"/>
    <property type="project" value="TreeGrafter"/>
</dbReference>
<feature type="compositionally biased region" description="Low complexity" evidence="1">
    <location>
        <begin position="22"/>
        <end position="36"/>
    </location>
</feature>
<accession>A0A8K0L156</accession>
<keyword evidence="4" id="KW-1185">Reference proteome</keyword>
<feature type="domain" description="C2H2-type" evidence="2">
    <location>
        <begin position="321"/>
        <end position="346"/>
    </location>
</feature>
<feature type="compositionally biased region" description="Basic and acidic residues" evidence="1">
    <location>
        <begin position="347"/>
        <end position="357"/>
    </location>
</feature>